<feature type="domain" description="ABC transmembrane type-1" evidence="8">
    <location>
        <begin position="45"/>
        <end position="249"/>
    </location>
</feature>
<evidence type="ECO:0000256" key="1">
    <source>
        <dbReference type="ARBA" id="ARBA00004651"/>
    </source>
</evidence>
<evidence type="ECO:0000256" key="7">
    <source>
        <dbReference type="RuleBase" id="RU363032"/>
    </source>
</evidence>
<dbReference type="RefSeq" id="WP_126013559.1">
    <property type="nucleotide sequence ID" value="NZ_CP034437.1"/>
</dbReference>
<dbReference type="InterPro" id="IPR000515">
    <property type="entry name" value="MetI-like"/>
</dbReference>
<keyword evidence="3" id="KW-1003">Cell membrane</keyword>
<dbReference type="KEGG" id="palb:EJC50_05810"/>
<dbReference type="Gene3D" id="1.10.3720.10">
    <property type="entry name" value="MetI-like"/>
    <property type="match status" value="1"/>
</dbReference>
<sequence>MVHVLAISLSKSTAVTAGKVTFWPVQFSTKSYEYILKNSEFWHAMGISVERVVLGVLISMILTILAAYPLSKGKLQFKHQSFFAWYLVITMLFSGGLVPSYMIVRNTHLLDTIWALVIPSAISVFNVLLLSNFFRNIPKEVEESAFIDGAGHVRILVSLYLQLSMPIIATLVVFSAVTHWNSWFDGIIYMSNQKSYPLQSYLQTILLDSNSRVITRENAELMSRVSDRTIKASQVFIAAIPILFVYPFMQKYFVSGMMIGAVKE</sequence>
<dbReference type="Proteomes" id="UP000272528">
    <property type="component" value="Chromosome"/>
</dbReference>
<reference evidence="10" key="1">
    <citation type="submission" date="2018-12" db="EMBL/GenBank/DDBJ databases">
        <title>Genome sequence of Peanibacillus sp.</title>
        <authorList>
            <person name="Subramani G."/>
            <person name="Srinivasan S."/>
            <person name="Kim M.K."/>
        </authorList>
    </citation>
    <scope>NUCLEOTIDE SEQUENCE [LARGE SCALE GENOMIC DNA]</scope>
    <source>
        <strain evidence="10">18JY67-1</strain>
    </source>
</reference>
<evidence type="ECO:0000256" key="3">
    <source>
        <dbReference type="ARBA" id="ARBA00022475"/>
    </source>
</evidence>
<dbReference type="OrthoDB" id="157184at2"/>
<keyword evidence="2 7" id="KW-0813">Transport</keyword>
<feature type="transmembrane region" description="Helical" evidence="7">
    <location>
        <begin position="82"/>
        <end position="101"/>
    </location>
</feature>
<accession>A0A3S9A0D9</accession>
<dbReference type="PANTHER" id="PTHR43744">
    <property type="entry name" value="ABC TRANSPORTER PERMEASE PROTEIN MG189-RELATED-RELATED"/>
    <property type="match status" value="1"/>
</dbReference>
<evidence type="ECO:0000256" key="4">
    <source>
        <dbReference type="ARBA" id="ARBA00022692"/>
    </source>
</evidence>
<dbReference type="PANTHER" id="PTHR43744:SF9">
    <property type="entry name" value="POLYGALACTURONAN_RHAMNOGALACTURONAN TRANSPORT SYSTEM PERMEASE PROTEIN YTCP"/>
    <property type="match status" value="1"/>
</dbReference>
<protein>
    <submittedName>
        <fullName evidence="9">Carbohydrate ABC transporter permease</fullName>
    </submittedName>
</protein>
<keyword evidence="5 7" id="KW-1133">Transmembrane helix</keyword>
<organism evidence="9 10">
    <name type="scientific">Paenibacillus albus</name>
    <dbReference type="NCBI Taxonomy" id="2495582"/>
    <lineage>
        <taxon>Bacteria</taxon>
        <taxon>Bacillati</taxon>
        <taxon>Bacillota</taxon>
        <taxon>Bacilli</taxon>
        <taxon>Bacillales</taxon>
        <taxon>Paenibacillaceae</taxon>
        <taxon>Paenibacillus</taxon>
    </lineage>
</organism>
<feature type="transmembrane region" description="Helical" evidence="7">
    <location>
        <begin position="232"/>
        <end position="249"/>
    </location>
</feature>
<dbReference type="Pfam" id="PF00528">
    <property type="entry name" value="BPD_transp_1"/>
    <property type="match status" value="1"/>
</dbReference>
<feature type="transmembrane region" description="Helical" evidence="7">
    <location>
        <begin position="113"/>
        <end position="134"/>
    </location>
</feature>
<dbReference type="InterPro" id="IPR035906">
    <property type="entry name" value="MetI-like_sf"/>
</dbReference>
<keyword evidence="10" id="KW-1185">Reference proteome</keyword>
<evidence type="ECO:0000256" key="6">
    <source>
        <dbReference type="ARBA" id="ARBA00023136"/>
    </source>
</evidence>
<dbReference type="EMBL" id="CP034437">
    <property type="protein sequence ID" value="AZN39233.1"/>
    <property type="molecule type" value="Genomic_DNA"/>
</dbReference>
<name>A0A3S9A0D9_9BACL</name>
<evidence type="ECO:0000256" key="5">
    <source>
        <dbReference type="ARBA" id="ARBA00022989"/>
    </source>
</evidence>
<proteinExistence type="inferred from homology"/>
<feature type="transmembrane region" description="Helical" evidence="7">
    <location>
        <begin position="41"/>
        <end position="70"/>
    </location>
</feature>
<keyword evidence="4 7" id="KW-0812">Transmembrane</keyword>
<evidence type="ECO:0000256" key="2">
    <source>
        <dbReference type="ARBA" id="ARBA00022448"/>
    </source>
</evidence>
<dbReference type="AlphaFoldDB" id="A0A3S9A0D9"/>
<keyword evidence="6 7" id="KW-0472">Membrane</keyword>
<evidence type="ECO:0000313" key="9">
    <source>
        <dbReference type="EMBL" id="AZN39233.1"/>
    </source>
</evidence>
<dbReference type="SUPFAM" id="SSF161098">
    <property type="entry name" value="MetI-like"/>
    <property type="match status" value="1"/>
</dbReference>
<dbReference type="PROSITE" id="PS50928">
    <property type="entry name" value="ABC_TM1"/>
    <property type="match status" value="1"/>
</dbReference>
<comment type="subcellular location">
    <subcellularLocation>
        <location evidence="1 7">Cell membrane</location>
        <topology evidence="1 7">Multi-pass membrane protein</topology>
    </subcellularLocation>
</comment>
<dbReference type="GO" id="GO:0005886">
    <property type="term" value="C:plasma membrane"/>
    <property type="evidence" value="ECO:0007669"/>
    <property type="project" value="UniProtKB-SubCell"/>
</dbReference>
<evidence type="ECO:0000313" key="10">
    <source>
        <dbReference type="Proteomes" id="UP000272528"/>
    </source>
</evidence>
<comment type="similarity">
    <text evidence="7">Belongs to the binding-protein-dependent transport system permease family.</text>
</comment>
<dbReference type="GO" id="GO:0055085">
    <property type="term" value="P:transmembrane transport"/>
    <property type="evidence" value="ECO:0007669"/>
    <property type="project" value="InterPro"/>
</dbReference>
<feature type="transmembrane region" description="Helical" evidence="7">
    <location>
        <begin position="155"/>
        <end position="177"/>
    </location>
</feature>
<dbReference type="CDD" id="cd06261">
    <property type="entry name" value="TM_PBP2"/>
    <property type="match status" value="1"/>
</dbReference>
<gene>
    <name evidence="9" type="ORF">EJC50_05810</name>
</gene>
<evidence type="ECO:0000259" key="8">
    <source>
        <dbReference type="PROSITE" id="PS50928"/>
    </source>
</evidence>